<evidence type="ECO:0000256" key="1">
    <source>
        <dbReference type="SAM" id="MobiDB-lite"/>
    </source>
</evidence>
<gene>
    <name evidence="2" type="ORF">G3I29_30760</name>
</gene>
<proteinExistence type="predicted"/>
<evidence type="ECO:0000313" key="3">
    <source>
        <dbReference type="Proteomes" id="UP000471293"/>
    </source>
</evidence>
<comment type="caution">
    <text evidence="2">The sequence shown here is derived from an EMBL/GenBank/DDBJ whole genome shotgun (WGS) entry which is preliminary data.</text>
</comment>
<protein>
    <submittedName>
        <fullName evidence="2">Uncharacterized protein</fullName>
    </submittedName>
</protein>
<accession>A0A6N9U817</accession>
<feature type="region of interest" description="Disordered" evidence="1">
    <location>
        <begin position="1"/>
        <end position="29"/>
    </location>
</feature>
<name>A0A6N9U817_STRHA</name>
<dbReference type="EMBL" id="JAAGLQ010000643">
    <property type="protein sequence ID" value="NEA19758.1"/>
    <property type="molecule type" value="Genomic_DNA"/>
</dbReference>
<sequence length="100" mass="10699">MDNVGHVDATGERRVHQQQVEAGFDRDREKVGDQYPACHMRIGQGSGVSRAPFDAVHDRAAGCCCGYGTGAGRRLQHRHAGLKGGQGDESADNGCGWGKY</sequence>
<dbReference type="AlphaFoldDB" id="A0A6N9U817"/>
<evidence type="ECO:0000313" key="2">
    <source>
        <dbReference type="EMBL" id="NEA19758.1"/>
    </source>
</evidence>
<reference evidence="2 3" key="1">
    <citation type="submission" date="2020-01" db="EMBL/GenBank/DDBJ databases">
        <title>Insect and environment-associated Actinomycetes.</title>
        <authorList>
            <person name="Currrie C."/>
            <person name="Chevrette M."/>
            <person name="Carlson C."/>
            <person name="Stubbendieck R."/>
            <person name="Wendt-Pienkowski E."/>
        </authorList>
    </citation>
    <scope>NUCLEOTIDE SEQUENCE [LARGE SCALE GENOMIC DNA]</scope>
    <source>
        <strain evidence="2 3">SID11342</strain>
    </source>
</reference>
<dbReference type="Proteomes" id="UP000471293">
    <property type="component" value="Unassembled WGS sequence"/>
</dbReference>
<organism evidence="2 3">
    <name type="scientific">Streptomyces halstedii</name>
    <dbReference type="NCBI Taxonomy" id="1944"/>
    <lineage>
        <taxon>Bacteria</taxon>
        <taxon>Bacillati</taxon>
        <taxon>Actinomycetota</taxon>
        <taxon>Actinomycetes</taxon>
        <taxon>Kitasatosporales</taxon>
        <taxon>Streptomycetaceae</taxon>
        <taxon>Streptomyces</taxon>
    </lineage>
</organism>
<dbReference type="RefSeq" id="WP_164349257.1">
    <property type="nucleotide sequence ID" value="NZ_JAAGLQ010000643.1"/>
</dbReference>
<feature type="region of interest" description="Disordered" evidence="1">
    <location>
        <begin position="79"/>
        <end position="100"/>
    </location>
</feature>